<feature type="domain" description="Shedu protein SduA C-terminal" evidence="1">
    <location>
        <begin position="273"/>
        <end position="432"/>
    </location>
</feature>
<geneLocation type="plasmid" evidence="2">
    <name>unnamed1</name>
</geneLocation>
<evidence type="ECO:0000259" key="1">
    <source>
        <dbReference type="Pfam" id="PF14082"/>
    </source>
</evidence>
<dbReference type="RefSeq" id="WP_151072952.1">
    <property type="nucleotide sequence ID" value="NZ_CP032520.1"/>
</dbReference>
<organism evidence="2 3">
    <name type="scientific">Cupriavidus oxalaticus</name>
    <dbReference type="NCBI Taxonomy" id="96344"/>
    <lineage>
        <taxon>Bacteria</taxon>
        <taxon>Pseudomonadati</taxon>
        <taxon>Pseudomonadota</taxon>
        <taxon>Betaproteobacteria</taxon>
        <taxon>Burkholderiales</taxon>
        <taxon>Burkholderiaceae</taxon>
        <taxon>Cupriavidus</taxon>
    </lineage>
</organism>
<evidence type="ECO:0000313" key="2">
    <source>
        <dbReference type="EMBL" id="QEZ48711.1"/>
    </source>
</evidence>
<sequence>MEGEPVRGAESAAVYDHGEVMNPSFRLAVGADGSLPCRDLYVQTFARSEHGPDDWISQPEGQWHLLARILPHSIVTYPVHTNPHAQRYWGLGMGAFGQSSSRVAKTMRCPIVRRPRSRSLKRCCPGVPPMIAMTKDGETKLEGSAVVMPERELDRLRRALDRANRHVRSRVQLAKTTHIRNTLLTQLIPERFPPIVQVGATGELVEVRLDRARQSTAAVRAQRRATVRAVRENAALIAHEAPEELMELHAEIERVTLASMIERYEGMLAQTLPEGRWQSFFEHNIFILTMLFARPVRLLHTQFHAQGSSLSGSGAQVGDFLLGEQGQSLAIVEIKKPSTMLMLNAAYRNSEVYGPSAELSGAITQVLYQQSALHSNWLAHQIRSELRDSRPDATKCVIIAGLTPTEERQRRSFEIFRNECKNVEVVTFDELLGKLRVLLQHLAPAS</sequence>
<accession>A0A5P3VTU0</accession>
<proteinExistence type="predicted"/>
<gene>
    <name evidence="2" type="ORF">D2917_30980</name>
</gene>
<reference evidence="2 3" key="1">
    <citation type="submission" date="2018-09" db="EMBL/GenBank/DDBJ databases">
        <title>Complete genome sequence of Cupriavidus oxalaticus T2, a bacterium capable of phenol tolerance and degradation.</title>
        <authorList>
            <person name="Yan J."/>
        </authorList>
    </citation>
    <scope>NUCLEOTIDE SEQUENCE [LARGE SCALE GENOMIC DNA]</scope>
    <source>
        <strain evidence="2 3">T2</strain>
        <plasmid evidence="2 3">unnamed1</plasmid>
    </source>
</reference>
<keyword evidence="2" id="KW-0614">Plasmid</keyword>
<name>A0A5P3VTU0_9BURK</name>
<dbReference type="EMBL" id="CP032520">
    <property type="protein sequence ID" value="QEZ48711.1"/>
    <property type="molecule type" value="Genomic_DNA"/>
</dbReference>
<evidence type="ECO:0000313" key="3">
    <source>
        <dbReference type="Proteomes" id="UP000325743"/>
    </source>
</evidence>
<dbReference type="Pfam" id="PF14082">
    <property type="entry name" value="SduA_C"/>
    <property type="match status" value="1"/>
</dbReference>
<dbReference type="AlphaFoldDB" id="A0A5P3VTU0"/>
<dbReference type="Proteomes" id="UP000325743">
    <property type="component" value="Plasmid unnamed1"/>
</dbReference>
<dbReference type="InterPro" id="IPR025359">
    <property type="entry name" value="SduA_C"/>
</dbReference>
<protein>
    <submittedName>
        <fullName evidence="2">DUF4263 domain-containing protein</fullName>
    </submittedName>
</protein>